<evidence type="ECO:0000256" key="3">
    <source>
        <dbReference type="ARBA" id="ARBA00022679"/>
    </source>
</evidence>
<feature type="region of interest" description="Disordered" evidence="9">
    <location>
        <begin position="406"/>
        <end position="433"/>
    </location>
</feature>
<feature type="transmembrane region" description="Helical" evidence="8">
    <location>
        <begin position="240"/>
        <end position="264"/>
    </location>
</feature>
<gene>
    <name evidence="11 12 13 14" type="primary">LOC115226669</name>
</gene>
<dbReference type="PANTHER" id="PTHR22760">
    <property type="entry name" value="GLYCOSYLTRANSFERASE"/>
    <property type="match status" value="1"/>
</dbReference>
<protein>
    <recommendedName>
        <fullName evidence="8">Mannosyltransferase</fullName>
        <ecNumber evidence="8">2.4.1.-</ecNumber>
    </recommendedName>
</protein>
<keyword evidence="4 8" id="KW-0812">Transmembrane</keyword>
<feature type="transmembrane region" description="Helical" evidence="8">
    <location>
        <begin position="357"/>
        <end position="372"/>
    </location>
</feature>
<evidence type="ECO:0000256" key="6">
    <source>
        <dbReference type="ARBA" id="ARBA00022989"/>
    </source>
</evidence>
<evidence type="ECO:0000256" key="8">
    <source>
        <dbReference type="RuleBase" id="RU363075"/>
    </source>
</evidence>
<evidence type="ECO:0000256" key="5">
    <source>
        <dbReference type="ARBA" id="ARBA00022824"/>
    </source>
</evidence>
<dbReference type="GO" id="GO:0006506">
    <property type="term" value="P:GPI anchor biosynthetic process"/>
    <property type="evidence" value="ECO:0007669"/>
    <property type="project" value="TreeGrafter"/>
</dbReference>
<evidence type="ECO:0000256" key="4">
    <source>
        <dbReference type="ARBA" id="ARBA00022692"/>
    </source>
</evidence>
<keyword evidence="2 8" id="KW-0328">Glycosyltransferase</keyword>
<feature type="transmembrane region" description="Helical" evidence="8">
    <location>
        <begin position="327"/>
        <end position="350"/>
    </location>
</feature>
<dbReference type="RefSeq" id="XP_029653542.1">
    <property type="nucleotide sequence ID" value="XM_029797682.2"/>
</dbReference>
<feature type="transmembrane region" description="Helical" evidence="8">
    <location>
        <begin position="447"/>
        <end position="468"/>
    </location>
</feature>
<evidence type="ECO:0000256" key="1">
    <source>
        <dbReference type="ARBA" id="ARBA00004477"/>
    </source>
</evidence>
<comment type="subcellular location">
    <subcellularLocation>
        <location evidence="1 8">Endoplasmic reticulum membrane</location>
        <topology evidence="1 8">Multi-pass membrane protein</topology>
    </subcellularLocation>
</comment>
<dbReference type="Proteomes" id="UP000515154">
    <property type="component" value="Linkage group LG30"/>
</dbReference>
<keyword evidence="3" id="KW-0808">Transferase</keyword>
<evidence type="ECO:0000256" key="2">
    <source>
        <dbReference type="ARBA" id="ARBA00022676"/>
    </source>
</evidence>
<feature type="compositionally biased region" description="Low complexity" evidence="9">
    <location>
        <begin position="23"/>
        <end position="37"/>
    </location>
</feature>
<evidence type="ECO:0000313" key="10">
    <source>
        <dbReference type="Proteomes" id="UP000515154"/>
    </source>
</evidence>
<evidence type="ECO:0000313" key="12">
    <source>
        <dbReference type="RefSeq" id="XP_029653543.1"/>
    </source>
</evidence>
<feature type="region of interest" description="Disordered" evidence="9">
    <location>
        <begin position="1"/>
        <end position="49"/>
    </location>
</feature>
<proteinExistence type="inferred from homology"/>
<feature type="compositionally biased region" description="Polar residues" evidence="9">
    <location>
        <begin position="420"/>
        <end position="431"/>
    </location>
</feature>
<dbReference type="GO" id="GO:0000026">
    <property type="term" value="F:alpha-1,2-mannosyltransferase activity"/>
    <property type="evidence" value="ECO:0007669"/>
    <property type="project" value="TreeGrafter"/>
</dbReference>
<dbReference type="GO" id="GO:0005789">
    <property type="term" value="C:endoplasmic reticulum membrane"/>
    <property type="evidence" value="ECO:0007669"/>
    <property type="project" value="UniProtKB-SubCell"/>
</dbReference>
<keyword evidence="7 8" id="KW-0472">Membrane</keyword>
<accession>A0A6P7TNA9</accession>
<evidence type="ECO:0000313" key="14">
    <source>
        <dbReference type="RefSeq" id="XP_036371092.1"/>
    </source>
</evidence>
<keyword evidence="5 8" id="KW-0256">Endoplasmic reticulum</keyword>
<dbReference type="InterPro" id="IPR005599">
    <property type="entry name" value="GPI_mannosylTrfase"/>
</dbReference>
<sequence length="615" mass="70690">MMAEDVSSSTTAAGSCMSRQRPSSQSSATGTSATFSQNRQKSSDSIVSNDDKNDDDCFLFSEHILGGLPVMKRLFSAERNIFMALVAFRVVNALLIQTQYVPDEYWQSLEIAHSTAFGYGYQTWEWRNALRGYLYPSIFTVLYKVLQILRLDYRILLIKAPRMLQGVLAATGDFYLYKLSSRLSGTATAQWTLVCEILSWFLLYTYPRTLTNGAETALTVIALYYYPWPKLKSKDHNSTLKFLLVAGLSVIVRPTSIITWILLCGWHLRNSFSLRLCVLYILAIGSCLTLSTLVDYLGYGKFVLVQYNFFKFNVLSNLGSHYGTHPWHWYVTQGYPVIIATHLVPFVAGVCKARNKSLFTIILWTLLIYSFLSHKEFRFVMHTIPLSMHYCGVYFHSLCTEDLQSNTKPHSSEKGHSVPSPENSSGNASPDSEQKKYFVQKSRLTKAYYLLIFLAVTNIPLAFYFNLIHQRGTVLVTKFLHDEFAPEKLTPTSRVLFLMPCHSTPFYSHIHRRVPMRFLTCEPNLSQTDPYVDEADLFFNDPLKWLDKEYNMTTSKKTDNFPTHFVYYANLHRTLFPHLDRAGYRKCGQFFHTHFPEGRCSTHVLVSCKRRTQQL</sequence>
<evidence type="ECO:0000256" key="7">
    <source>
        <dbReference type="ARBA" id="ARBA00023136"/>
    </source>
</evidence>
<evidence type="ECO:0000313" key="11">
    <source>
        <dbReference type="RefSeq" id="XP_029653542.1"/>
    </source>
</evidence>
<dbReference type="PANTHER" id="PTHR22760:SF4">
    <property type="entry name" value="GPI MANNOSYLTRANSFERASE 3"/>
    <property type="match status" value="1"/>
</dbReference>
<dbReference type="KEGG" id="osn:115226669"/>
<dbReference type="EC" id="2.4.1.-" evidence="8"/>
<organism evidence="10 13">
    <name type="scientific">Octopus sinensis</name>
    <name type="common">East Asian common octopus</name>
    <dbReference type="NCBI Taxonomy" id="2607531"/>
    <lineage>
        <taxon>Eukaryota</taxon>
        <taxon>Metazoa</taxon>
        <taxon>Spiralia</taxon>
        <taxon>Lophotrochozoa</taxon>
        <taxon>Mollusca</taxon>
        <taxon>Cephalopoda</taxon>
        <taxon>Coleoidea</taxon>
        <taxon>Octopodiformes</taxon>
        <taxon>Octopoda</taxon>
        <taxon>Incirrata</taxon>
        <taxon>Octopodidae</taxon>
        <taxon>Octopus</taxon>
    </lineage>
</organism>
<keyword evidence="6 8" id="KW-1133">Transmembrane helix</keyword>
<feature type="transmembrane region" description="Helical" evidence="8">
    <location>
        <begin position="276"/>
        <end position="299"/>
    </location>
</feature>
<name>A0A6P7TNA9_9MOLL</name>
<evidence type="ECO:0000313" key="13">
    <source>
        <dbReference type="RefSeq" id="XP_029653544.1"/>
    </source>
</evidence>
<feature type="transmembrane region" description="Helical" evidence="8">
    <location>
        <begin position="209"/>
        <end position="228"/>
    </location>
</feature>
<keyword evidence="10" id="KW-1185">Reference proteome</keyword>
<comment type="similarity">
    <text evidence="8">Belongs to the glycosyltransferase 22 family.</text>
</comment>
<feature type="compositionally biased region" description="Polar residues" evidence="9">
    <location>
        <begin position="38"/>
        <end position="48"/>
    </location>
</feature>
<dbReference type="AlphaFoldDB" id="A0A6P7TNA9"/>
<dbReference type="Pfam" id="PF03901">
    <property type="entry name" value="Glyco_transf_22"/>
    <property type="match status" value="1"/>
</dbReference>
<dbReference type="RefSeq" id="XP_036371092.1">
    <property type="nucleotide sequence ID" value="XM_036515199.1"/>
</dbReference>
<dbReference type="RefSeq" id="XP_029653543.1">
    <property type="nucleotide sequence ID" value="XM_029797683.2"/>
</dbReference>
<evidence type="ECO:0000256" key="9">
    <source>
        <dbReference type="SAM" id="MobiDB-lite"/>
    </source>
</evidence>
<feature type="compositionally biased region" description="Polar residues" evidence="9">
    <location>
        <begin position="1"/>
        <end position="22"/>
    </location>
</feature>
<dbReference type="RefSeq" id="XP_029653544.1">
    <property type="nucleotide sequence ID" value="XM_029797684.2"/>
</dbReference>
<reference evidence="11 12" key="1">
    <citation type="submission" date="2025-08" db="UniProtKB">
        <authorList>
            <consortium name="RefSeq"/>
        </authorList>
    </citation>
    <scope>IDENTIFICATION</scope>
</reference>